<dbReference type="PROSITE" id="PS50883">
    <property type="entry name" value="EAL"/>
    <property type="match status" value="1"/>
</dbReference>
<dbReference type="InterPro" id="IPR035965">
    <property type="entry name" value="PAS-like_dom_sf"/>
</dbReference>
<feature type="domain" description="GGDEF" evidence="4">
    <location>
        <begin position="305"/>
        <end position="437"/>
    </location>
</feature>
<sequence length="695" mass="77548">MYWGLNHNPTGASADDEERPSLDTALLAASQAEARLREAIEAMPQGIVFLDDEDRYILWNEKYAQIYQGSADLLQPGVRIEDVLRIGIQRGDYPEALGQEEAWLSERLARLRRPGVRHEQWLSNGRCILIEERKIESGGTIGIRVDITDLKQKEETSRLLFERNPLAMFVYDLDTSRIRVANAAACALFDYAPGTMDGIAASDLFPETMWPRAAVLLGADNDDTGDCWKMLRRDGACLEAVISTRLSELEGYSGTIVSIFDVTERRRIEQRMAHMARHDELTGLANRAHCRERLRELLEQTETRETITLALVDLDHFKPVNDTYGHHFGDAVLTEAAHRMRELMPPGALLCRIGGDEFAVIFRRSSLTQAEVVSKAIVTTLSEPFFVMGHAIHIGATVGFASSPYDSRDHETLMRYADLALYAAKAERRGTCRSFEARMDAAAQEKSRLEQDLRAAVREGLLEVHYQPIVDLQSGAVVCYEALLRWYHPDRGRVPPDVFIPLAEEIGLIDQIGRFVLHSACNAAIRWPERISVSVNVSPLQFRNGNLLSTVINALSTSGLAPERLELEITEAVLMEKGPRPAAIIRNLRAFNIGISLDDFGTGYSSLSYLLNYPFTKIKIDKSFILNLHREASSRAVIRAVIGLGRSLGLVVAAEGIERESERDYLRDQGCKQGQGYLFGKAEPSAVIPGEDVAP</sequence>
<dbReference type="PANTHER" id="PTHR44757">
    <property type="entry name" value="DIGUANYLATE CYCLASE DGCP"/>
    <property type="match status" value="1"/>
</dbReference>
<reference evidence="5 6" key="1">
    <citation type="submission" date="2024-09" db="EMBL/GenBank/DDBJ databases">
        <authorList>
            <person name="Sun Q."/>
            <person name="Mori K."/>
        </authorList>
    </citation>
    <scope>NUCLEOTIDE SEQUENCE [LARGE SCALE GENOMIC DNA]</scope>
    <source>
        <strain evidence="5 6">CCM 7706</strain>
    </source>
</reference>
<keyword evidence="6" id="KW-1185">Reference proteome</keyword>
<dbReference type="InterPro" id="IPR000160">
    <property type="entry name" value="GGDEF_dom"/>
</dbReference>
<dbReference type="InterPro" id="IPR035919">
    <property type="entry name" value="EAL_sf"/>
</dbReference>
<dbReference type="SMART" id="SM00052">
    <property type="entry name" value="EAL"/>
    <property type="match status" value="1"/>
</dbReference>
<accession>A0ABV6CU19</accession>
<dbReference type="RefSeq" id="WP_379486948.1">
    <property type="nucleotide sequence ID" value="NZ_JBHLWK010000010.1"/>
</dbReference>
<dbReference type="InterPro" id="IPR000014">
    <property type="entry name" value="PAS"/>
</dbReference>
<keyword evidence="1" id="KW-0175">Coiled coil</keyword>
<feature type="coiled-coil region" evidence="1">
    <location>
        <begin position="432"/>
        <end position="459"/>
    </location>
</feature>
<dbReference type="SUPFAM" id="SSF141868">
    <property type="entry name" value="EAL domain-like"/>
    <property type="match status" value="1"/>
</dbReference>
<dbReference type="Pfam" id="PF12860">
    <property type="entry name" value="PAS_7"/>
    <property type="match status" value="1"/>
</dbReference>
<dbReference type="Proteomes" id="UP001589798">
    <property type="component" value="Unassembled WGS sequence"/>
</dbReference>
<feature type="region of interest" description="Disordered" evidence="2">
    <location>
        <begin position="1"/>
        <end position="20"/>
    </location>
</feature>
<dbReference type="CDD" id="cd01948">
    <property type="entry name" value="EAL"/>
    <property type="match status" value="1"/>
</dbReference>
<dbReference type="InterPro" id="IPR029787">
    <property type="entry name" value="Nucleotide_cyclase"/>
</dbReference>
<proteinExistence type="predicted"/>
<dbReference type="InterPro" id="IPR043128">
    <property type="entry name" value="Rev_trsase/Diguanyl_cyclase"/>
</dbReference>
<evidence type="ECO:0000256" key="2">
    <source>
        <dbReference type="SAM" id="MobiDB-lite"/>
    </source>
</evidence>
<dbReference type="Pfam" id="PF13188">
    <property type="entry name" value="PAS_8"/>
    <property type="match status" value="1"/>
</dbReference>
<dbReference type="SMART" id="SM00091">
    <property type="entry name" value="PAS"/>
    <property type="match status" value="2"/>
</dbReference>
<dbReference type="EMBL" id="JBHLWK010000010">
    <property type="protein sequence ID" value="MFC0204193.1"/>
    <property type="molecule type" value="Genomic_DNA"/>
</dbReference>
<dbReference type="Pfam" id="PF00990">
    <property type="entry name" value="GGDEF"/>
    <property type="match status" value="1"/>
</dbReference>
<dbReference type="NCBIfam" id="TIGR00229">
    <property type="entry name" value="sensory_box"/>
    <property type="match status" value="1"/>
</dbReference>
<evidence type="ECO:0000313" key="6">
    <source>
        <dbReference type="Proteomes" id="UP001589798"/>
    </source>
</evidence>
<protein>
    <submittedName>
        <fullName evidence="5">Bifunctional diguanylate cyclase/phosphodiesterase</fullName>
    </submittedName>
</protein>
<dbReference type="SMART" id="SM00267">
    <property type="entry name" value="GGDEF"/>
    <property type="match status" value="1"/>
</dbReference>
<dbReference type="InterPro" id="IPR001633">
    <property type="entry name" value="EAL_dom"/>
</dbReference>
<dbReference type="Gene3D" id="3.20.20.450">
    <property type="entry name" value="EAL domain"/>
    <property type="match status" value="1"/>
</dbReference>
<evidence type="ECO:0000313" key="5">
    <source>
        <dbReference type="EMBL" id="MFC0204193.1"/>
    </source>
</evidence>
<dbReference type="InterPro" id="IPR052155">
    <property type="entry name" value="Biofilm_reg_signaling"/>
</dbReference>
<dbReference type="SUPFAM" id="SSF55785">
    <property type="entry name" value="PYP-like sensor domain (PAS domain)"/>
    <property type="match status" value="2"/>
</dbReference>
<organism evidence="5 6">
    <name type="scientific">Novosphingobium soli</name>
    <dbReference type="NCBI Taxonomy" id="574956"/>
    <lineage>
        <taxon>Bacteria</taxon>
        <taxon>Pseudomonadati</taxon>
        <taxon>Pseudomonadota</taxon>
        <taxon>Alphaproteobacteria</taxon>
        <taxon>Sphingomonadales</taxon>
        <taxon>Sphingomonadaceae</taxon>
        <taxon>Novosphingobium</taxon>
    </lineage>
</organism>
<dbReference type="SUPFAM" id="SSF55073">
    <property type="entry name" value="Nucleotide cyclase"/>
    <property type="match status" value="1"/>
</dbReference>
<dbReference type="PANTHER" id="PTHR44757:SF2">
    <property type="entry name" value="BIOFILM ARCHITECTURE MAINTENANCE PROTEIN MBAA"/>
    <property type="match status" value="1"/>
</dbReference>
<name>A0ABV6CU19_9SPHN</name>
<comment type="caution">
    <text evidence="5">The sequence shown here is derived from an EMBL/GenBank/DDBJ whole genome shotgun (WGS) entry which is preliminary data.</text>
</comment>
<dbReference type="Gene3D" id="3.30.70.270">
    <property type="match status" value="1"/>
</dbReference>
<dbReference type="CDD" id="cd01949">
    <property type="entry name" value="GGDEF"/>
    <property type="match status" value="1"/>
</dbReference>
<evidence type="ECO:0000259" key="3">
    <source>
        <dbReference type="PROSITE" id="PS50883"/>
    </source>
</evidence>
<dbReference type="NCBIfam" id="TIGR00254">
    <property type="entry name" value="GGDEF"/>
    <property type="match status" value="1"/>
</dbReference>
<dbReference type="Gene3D" id="3.30.450.20">
    <property type="entry name" value="PAS domain"/>
    <property type="match status" value="2"/>
</dbReference>
<dbReference type="Pfam" id="PF00563">
    <property type="entry name" value="EAL"/>
    <property type="match status" value="1"/>
</dbReference>
<evidence type="ECO:0000259" key="4">
    <source>
        <dbReference type="PROSITE" id="PS50887"/>
    </source>
</evidence>
<feature type="domain" description="EAL" evidence="3">
    <location>
        <begin position="446"/>
        <end position="695"/>
    </location>
</feature>
<gene>
    <name evidence="5" type="ORF">ACFFJC_07875</name>
</gene>
<evidence type="ECO:0000256" key="1">
    <source>
        <dbReference type="SAM" id="Coils"/>
    </source>
</evidence>
<dbReference type="PROSITE" id="PS50887">
    <property type="entry name" value="GGDEF"/>
    <property type="match status" value="1"/>
</dbReference>